<comment type="pathway">
    <text evidence="1 14">Lipid metabolism; fatty acid biosynthesis.</text>
</comment>
<dbReference type="FunFam" id="3.40.47.10:FF:000039">
    <property type="entry name" value="3-oxoacyl-[acyl-carrier-protein] synthase 2"/>
    <property type="match status" value="1"/>
</dbReference>
<evidence type="ECO:0000256" key="7">
    <source>
        <dbReference type="ARBA" id="ARBA00022832"/>
    </source>
</evidence>
<comment type="caution">
    <text evidence="18">The sequence shown here is derived from an EMBL/GenBank/DDBJ whole genome shotgun (WGS) entry which is preliminary data.</text>
</comment>
<comment type="catalytic activity">
    <reaction evidence="12 14">
        <text>(9Z)-hexadecenoyl-[ACP] + malonyl-[ACP] + H(+) = 3-oxo-(11Z)-octadecenoyl-[ACP] + holo-[ACP] + CO2</text>
        <dbReference type="Rhea" id="RHEA:55040"/>
        <dbReference type="Rhea" id="RHEA-COMP:9623"/>
        <dbReference type="Rhea" id="RHEA-COMP:9685"/>
        <dbReference type="Rhea" id="RHEA-COMP:10800"/>
        <dbReference type="Rhea" id="RHEA-COMP:14074"/>
        <dbReference type="ChEBI" id="CHEBI:15378"/>
        <dbReference type="ChEBI" id="CHEBI:16526"/>
        <dbReference type="ChEBI" id="CHEBI:64479"/>
        <dbReference type="ChEBI" id="CHEBI:78449"/>
        <dbReference type="ChEBI" id="CHEBI:83989"/>
        <dbReference type="ChEBI" id="CHEBI:138538"/>
        <dbReference type="EC" id="2.3.1.179"/>
    </reaction>
</comment>
<dbReference type="Pfam" id="PF02801">
    <property type="entry name" value="Ketoacyl-synt_C"/>
    <property type="match status" value="1"/>
</dbReference>
<dbReference type="PANTHER" id="PTHR11712">
    <property type="entry name" value="POLYKETIDE SYNTHASE-RELATED"/>
    <property type="match status" value="1"/>
</dbReference>
<dbReference type="RefSeq" id="WP_120675857.1">
    <property type="nucleotide sequence ID" value="NZ_RBAL01000002.1"/>
</dbReference>
<dbReference type="CDD" id="cd00834">
    <property type="entry name" value="KAS_I_II"/>
    <property type="match status" value="1"/>
</dbReference>
<keyword evidence="19" id="KW-1185">Reference proteome</keyword>
<name>A0A3A9ZEY9_9ACTN</name>
<evidence type="ECO:0000256" key="11">
    <source>
        <dbReference type="ARBA" id="ARBA00024006"/>
    </source>
</evidence>
<dbReference type="Gene3D" id="3.40.47.10">
    <property type="match status" value="1"/>
</dbReference>
<dbReference type="SMART" id="SM00825">
    <property type="entry name" value="PKS_KS"/>
    <property type="match status" value="1"/>
</dbReference>
<evidence type="ECO:0000259" key="17">
    <source>
        <dbReference type="PROSITE" id="PS52004"/>
    </source>
</evidence>
<dbReference type="InterPro" id="IPR016039">
    <property type="entry name" value="Thiolase-like"/>
</dbReference>
<evidence type="ECO:0000256" key="15">
    <source>
        <dbReference type="PIRSR" id="PIRSR000447-1"/>
    </source>
</evidence>
<comment type="function">
    <text evidence="11 14">Involved in the type II fatty acid elongation cycle. Catalyzes the elongation of a wide range of acyl-ACP by the addition of two carbons from malonyl-ACP to an acyl acceptor. Can efficiently catalyze the conversion of palmitoleoyl-ACP (cis-hexadec-9-enoyl-ACP) to cis-vaccenoyl-ACP (cis-octadec-11-enoyl-ACP), an essential step in the thermal regulation of fatty acid composition.</text>
</comment>
<keyword evidence="6 14" id="KW-0808">Transferase</keyword>
<dbReference type="EC" id="2.3.1.179" evidence="3 14"/>
<evidence type="ECO:0000256" key="6">
    <source>
        <dbReference type="ARBA" id="ARBA00022679"/>
    </source>
</evidence>
<evidence type="ECO:0000256" key="12">
    <source>
        <dbReference type="ARBA" id="ARBA00047318"/>
    </source>
</evidence>
<evidence type="ECO:0000256" key="14">
    <source>
        <dbReference type="PIRNR" id="PIRNR000447"/>
    </source>
</evidence>
<dbReference type="PANTHER" id="PTHR11712:SF336">
    <property type="entry name" value="3-OXOACYL-[ACYL-CARRIER-PROTEIN] SYNTHASE, MITOCHONDRIAL"/>
    <property type="match status" value="1"/>
</dbReference>
<evidence type="ECO:0000313" key="19">
    <source>
        <dbReference type="Proteomes" id="UP000272474"/>
    </source>
</evidence>
<dbReference type="InterPro" id="IPR014030">
    <property type="entry name" value="Ketoacyl_synth_N"/>
</dbReference>
<accession>A0A3A9ZEY9</accession>
<feature type="domain" description="Ketosynthase family 3 (KS3)" evidence="17">
    <location>
        <begin position="5"/>
        <end position="426"/>
    </location>
</feature>
<keyword evidence="8" id="KW-0443">Lipid metabolism</keyword>
<dbReference type="Proteomes" id="UP000272474">
    <property type="component" value="Unassembled WGS sequence"/>
</dbReference>
<dbReference type="UniPathway" id="UPA00094"/>
<gene>
    <name evidence="18" type="ORF">D7294_04925</name>
</gene>
<comment type="catalytic activity">
    <reaction evidence="13 14">
        <text>a fatty acyl-[ACP] + malonyl-[ACP] + H(+) = a 3-oxoacyl-[ACP] + holo-[ACP] + CO2</text>
        <dbReference type="Rhea" id="RHEA:22836"/>
        <dbReference type="Rhea" id="RHEA-COMP:9623"/>
        <dbReference type="Rhea" id="RHEA-COMP:9685"/>
        <dbReference type="Rhea" id="RHEA-COMP:9916"/>
        <dbReference type="Rhea" id="RHEA-COMP:14125"/>
        <dbReference type="ChEBI" id="CHEBI:15378"/>
        <dbReference type="ChEBI" id="CHEBI:16526"/>
        <dbReference type="ChEBI" id="CHEBI:64479"/>
        <dbReference type="ChEBI" id="CHEBI:78449"/>
        <dbReference type="ChEBI" id="CHEBI:78776"/>
        <dbReference type="ChEBI" id="CHEBI:138651"/>
    </reaction>
</comment>
<dbReference type="SUPFAM" id="SSF53901">
    <property type="entry name" value="Thiolase-like"/>
    <property type="match status" value="2"/>
</dbReference>
<evidence type="ECO:0000256" key="10">
    <source>
        <dbReference type="ARBA" id="ARBA00023315"/>
    </source>
</evidence>
<evidence type="ECO:0000313" key="18">
    <source>
        <dbReference type="EMBL" id="RKN45797.1"/>
    </source>
</evidence>
<reference evidence="18 19" key="1">
    <citation type="journal article" date="2014" name="Int. J. Syst. Evol. Microbiol.">
        <title>Streptomyces hoynatensis sp. nov., isolated from deep marine sediment.</title>
        <authorList>
            <person name="Veyisoglu A."/>
            <person name="Sahin N."/>
        </authorList>
    </citation>
    <scope>NUCLEOTIDE SEQUENCE [LARGE SCALE GENOMIC DNA]</scope>
    <source>
        <strain evidence="18 19">KCTC 29097</strain>
    </source>
</reference>
<dbReference type="NCBIfam" id="NF005589">
    <property type="entry name" value="PRK07314.1"/>
    <property type="match status" value="1"/>
</dbReference>
<keyword evidence="5 14" id="KW-0444">Lipid biosynthesis</keyword>
<dbReference type="GO" id="GO:0006633">
    <property type="term" value="P:fatty acid biosynthetic process"/>
    <property type="evidence" value="ECO:0007669"/>
    <property type="project" value="UniProtKB-UniPathway"/>
</dbReference>
<keyword evidence="7" id="KW-0276">Fatty acid metabolism</keyword>
<dbReference type="AlphaFoldDB" id="A0A3A9ZEY9"/>
<keyword evidence="9 14" id="KW-0275">Fatty acid biosynthesis</keyword>
<dbReference type="PROSITE" id="PS52004">
    <property type="entry name" value="KS3_2"/>
    <property type="match status" value="1"/>
</dbReference>
<organism evidence="18 19">
    <name type="scientific">Streptomyces hoynatensis</name>
    <dbReference type="NCBI Taxonomy" id="1141874"/>
    <lineage>
        <taxon>Bacteria</taxon>
        <taxon>Bacillati</taxon>
        <taxon>Actinomycetota</taxon>
        <taxon>Actinomycetes</taxon>
        <taxon>Kitasatosporales</taxon>
        <taxon>Streptomycetaceae</taxon>
        <taxon>Streptomyces</taxon>
    </lineage>
</organism>
<dbReference type="PIRSF" id="PIRSF000447">
    <property type="entry name" value="KAS_II"/>
    <property type="match status" value="1"/>
</dbReference>
<evidence type="ECO:0000256" key="9">
    <source>
        <dbReference type="ARBA" id="ARBA00023160"/>
    </source>
</evidence>
<dbReference type="InterPro" id="IPR000794">
    <property type="entry name" value="Beta-ketoacyl_synthase"/>
</dbReference>
<dbReference type="GO" id="GO:0005829">
    <property type="term" value="C:cytosol"/>
    <property type="evidence" value="ECO:0007669"/>
    <property type="project" value="TreeGrafter"/>
</dbReference>
<dbReference type="GO" id="GO:0004315">
    <property type="term" value="F:3-oxoacyl-[acyl-carrier-protein] synthase activity"/>
    <property type="evidence" value="ECO:0007669"/>
    <property type="project" value="UniProtKB-EC"/>
</dbReference>
<evidence type="ECO:0000256" key="3">
    <source>
        <dbReference type="ARBA" id="ARBA00012356"/>
    </source>
</evidence>
<evidence type="ECO:0000256" key="1">
    <source>
        <dbReference type="ARBA" id="ARBA00005194"/>
    </source>
</evidence>
<dbReference type="EMBL" id="RBAL01000002">
    <property type="protein sequence ID" value="RKN45797.1"/>
    <property type="molecule type" value="Genomic_DNA"/>
</dbReference>
<evidence type="ECO:0000256" key="5">
    <source>
        <dbReference type="ARBA" id="ARBA00022516"/>
    </source>
</evidence>
<evidence type="ECO:0000256" key="16">
    <source>
        <dbReference type="RuleBase" id="RU003694"/>
    </source>
</evidence>
<dbReference type="InterPro" id="IPR017568">
    <property type="entry name" value="3-oxoacyl-ACP_synth-2"/>
</dbReference>
<protein>
    <recommendedName>
        <fullName evidence="4 14">3-oxoacyl-[acyl-carrier-protein] synthase 2</fullName>
        <ecNumber evidence="3 14">2.3.1.179</ecNumber>
    </recommendedName>
</protein>
<evidence type="ECO:0000256" key="8">
    <source>
        <dbReference type="ARBA" id="ARBA00023098"/>
    </source>
</evidence>
<keyword evidence="10 14" id="KW-0012">Acyltransferase</keyword>
<evidence type="ECO:0000256" key="4">
    <source>
        <dbReference type="ARBA" id="ARBA00014657"/>
    </source>
</evidence>
<dbReference type="InterPro" id="IPR020841">
    <property type="entry name" value="PKS_Beta-ketoAc_synthase_dom"/>
</dbReference>
<dbReference type="InterPro" id="IPR014031">
    <property type="entry name" value="Ketoacyl_synth_C"/>
</dbReference>
<evidence type="ECO:0000256" key="2">
    <source>
        <dbReference type="ARBA" id="ARBA00008467"/>
    </source>
</evidence>
<proteinExistence type="inferred from homology"/>
<feature type="active site" description="For beta-ketoacyl synthase activity" evidence="15">
    <location>
        <position position="177"/>
    </location>
</feature>
<sequence>MNATNRTVVVTGVGATTPLGGDSATTWEGLVAGRSGVRALTEEWAADLPVRLEDLPVRIAARAAVEPADVLPRPLLRRLDRSAQFALIAAREAWADAGFTAKAGEDEAIPAERLGAAVATGIGGVTTLMTQYDILKDLGARRVSPHTVPMLMPNSPSAHVGLEFNARAGVHTPVSACASGAEAVGYGIEMIRSGRADVVVAGGTEACIHPLPIAAFSNMMAMSKNNDAPEAASRPYDAARDGFVLGEGAGMVVLESAEHAAKRGARVYCEMLGQGLSADAHHIAQPEPEGRGIAAAMRHLLDTTDLKPEQLAHLNAHATSTPQGDVAEIKALRQVLGEDLDHVAISATKSMTGHLLGGAGGVETVATVLALHHRTAPPTINLDRLDPEVDADVVGAEARQLPSGTIAAINNSFGFGGHNVVLALRTV</sequence>
<comment type="similarity">
    <text evidence="2 14 16">Belongs to the thiolase-like superfamily. Beta-ketoacyl-ACP synthases family.</text>
</comment>
<dbReference type="OrthoDB" id="9808669at2"/>
<evidence type="ECO:0000256" key="13">
    <source>
        <dbReference type="ARBA" id="ARBA00047659"/>
    </source>
</evidence>
<dbReference type="Pfam" id="PF00109">
    <property type="entry name" value="ketoacyl-synt"/>
    <property type="match status" value="1"/>
</dbReference>